<dbReference type="PANTHER" id="PTHR13622">
    <property type="entry name" value="THIAMIN PYROPHOSPHOKINASE"/>
    <property type="match status" value="1"/>
</dbReference>
<dbReference type="CDD" id="cd03676">
    <property type="entry name" value="NUDIX_Tnr3_like"/>
    <property type="match status" value="1"/>
</dbReference>
<gene>
    <name evidence="2" type="ORF">BEMITA_LOCUS8243</name>
</gene>
<evidence type="ECO:0000313" key="3">
    <source>
        <dbReference type="Proteomes" id="UP001152759"/>
    </source>
</evidence>
<dbReference type="FunFam" id="3.90.79.10:FF:000019">
    <property type="entry name" value="Thiamin pyrophosphokinase, putative"/>
    <property type="match status" value="1"/>
</dbReference>
<dbReference type="InterPro" id="IPR015797">
    <property type="entry name" value="NUDIX_hydrolase-like_dom_sf"/>
</dbReference>
<dbReference type="PROSITE" id="PS51462">
    <property type="entry name" value="NUDIX"/>
    <property type="match status" value="1"/>
</dbReference>
<protein>
    <recommendedName>
        <fullName evidence="1">Nudix hydrolase domain-containing protein</fullName>
    </recommendedName>
</protein>
<keyword evidence="3" id="KW-1185">Reference proteome</keyword>
<dbReference type="Proteomes" id="UP001152759">
    <property type="component" value="Chromosome 4"/>
</dbReference>
<dbReference type="SUPFAM" id="SSF55811">
    <property type="entry name" value="Nudix"/>
    <property type="match status" value="1"/>
</dbReference>
<dbReference type="GO" id="GO:0044715">
    <property type="term" value="F:8-oxo-dGDP phosphatase activity"/>
    <property type="evidence" value="ECO:0007669"/>
    <property type="project" value="TreeGrafter"/>
</dbReference>
<dbReference type="InterPro" id="IPR000086">
    <property type="entry name" value="NUDIX_hydrolase_dom"/>
</dbReference>
<dbReference type="KEGG" id="btab:109034156"/>
<dbReference type="EMBL" id="OU963865">
    <property type="protein sequence ID" value="CAH0389413.1"/>
    <property type="molecule type" value="Genomic_DNA"/>
</dbReference>
<sequence>MAAKEISGSKLLKLAQKFNNFYLSGFEKGDCRPFFVGNCQVGLVRPDVTNHLLKYPEIFLVQPHAVILNPAFRDYSERSTQVEKFLRECRSTNTFITLKGWRDESYEVRPSFCHEPLLKMERSATCLFGVCNYGVDINGYVMDKEKGLCLWLQRRSPTKQTWPGKWDNMVGGGLSCGYSVLETAHKEAEEEASIPRELLANLKSGGCVSFYFESERGLFPNTEFVFDLELPVDFIPTNNDGEVDKFELLPAKEVLERCFTPDFKTTSCPVVLDFLIRHGEISPEKEPNFLELVELLHVPLQGIYRRFPQPVNENGRNETE</sequence>
<dbReference type="AlphaFoldDB" id="A0A9P0F2P9"/>
<reference evidence="2" key="1">
    <citation type="submission" date="2021-12" db="EMBL/GenBank/DDBJ databases">
        <authorList>
            <person name="King R."/>
        </authorList>
    </citation>
    <scope>NUCLEOTIDE SEQUENCE</scope>
</reference>
<dbReference type="Gene3D" id="3.90.79.10">
    <property type="entry name" value="Nucleoside Triphosphate Pyrophosphohydrolase"/>
    <property type="match status" value="1"/>
</dbReference>
<organism evidence="2 3">
    <name type="scientific">Bemisia tabaci</name>
    <name type="common">Sweetpotato whitefly</name>
    <name type="synonym">Aleurodes tabaci</name>
    <dbReference type="NCBI Taxonomy" id="7038"/>
    <lineage>
        <taxon>Eukaryota</taxon>
        <taxon>Metazoa</taxon>
        <taxon>Ecdysozoa</taxon>
        <taxon>Arthropoda</taxon>
        <taxon>Hexapoda</taxon>
        <taxon>Insecta</taxon>
        <taxon>Pterygota</taxon>
        <taxon>Neoptera</taxon>
        <taxon>Paraneoptera</taxon>
        <taxon>Hemiptera</taxon>
        <taxon>Sternorrhyncha</taxon>
        <taxon>Aleyrodoidea</taxon>
        <taxon>Aleyrodidae</taxon>
        <taxon>Aleyrodinae</taxon>
        <taxon>Bemisia</taxon>
    </lineage>
</organism>
<accession>A0A9P0F2P9</accession>
<dbReference type="InterPro" id="IPR031804">
    <property type="entry name" value="DUF4743"/>
</dbReference>
<dbReference type="PANTHER" id="PTHR13622:SF8">
    <property type="entry name" value="THIAMIN PYROPHOSPHOKINASE 1"/>
    <property type="match status" value="1"/>
</dbReference>
<evidence type="ECO:0000313" key="2">
    <source>
        <dbReference type="EMBL" id="CAH0389413.1"/>
    </source>
</evidence>
<name>A0A9P0F2P9_BEMTA</name>
<dbReference type="Pfam" id="PF00293">
    <property type="entry name" value="NUDIX"/>
    <property type="match status" value="1"/>
</dbReference>
<dbReference type="Pfam" id="PF15916">
    <property type="entry name" value="DUF4743"/>
    <property type="match status" value="1"/>
</dbReference>
<feature type="domain" description="Nudix hydrolase" evidence="1">
    <location>
        <begin position="132"/>
        <end position="273"/>
    </location>
</feature>
<evidence type="ECO:0000259" key="1">
    <source>
        <dbReference type="PROSITE" id="PS51462"/>
    </source>
</evidence>
<proteinExistence type="predicted"/>